<dbReference type="SUPFAM" id="SSF49899">
    <property type="entry name" value="Concanavalin A-like lectins/glucanases"/>
    <property type="match status" value="1"/>
</dbReference>
<dbReference type="EMBL" id="JAVFKM010000020">
    <property type="protein sequence ID" value="MEF3117668.1"/>
    <property type="molecule type" value="Genomic_DNA"/>
</dbReference>
<comment type="caution">
    <text evidence="1">The sequence shown here is derived from an EMBL/GenBank/DDBJ whole genome shotgun (WGS) entry which is preliminary data.</text>
</comment>
<proteinExistence type="predicted"/>
<reference evidence="1 2" key="1">
    <citation type="submission" date="2023-08" db="EMBL/GenBank/DDBJ databases">
        <authorList>
            <person name="Sharma P."/>
            <person name="Verma V."/>
            <person name="Mohan M.K."/>
            <person name="Dubey A.K."/>
        </authorList>
    </citation>
    <scope>NUCLEOTIDE SEQUENCE [LARGE SCALE GENOMIC DNA]</scope>
    <source>
        <strain evidence="1 2">ADP4</strain>
    </source>
</reference>
<dbReference type="PANTHER" id="PTHR46943">
    <property type="entry name" value="PENTRAXIN-RELATED PROTEIN PTX3"/>
    <property type="match status" value="1"/>
</dbReference>
<dbReference type="Gene3D" id="2.60.120.200">
    <property type="match status" value="1"/>
</dbReference>
<name>A0ABU7X425_9ACTN</name>
<evidence type="ECO:0000313" key="1">
    <source>
        <dbReference type="EMBL" id="MEF3117668.1"/>
    </source>
</evidence>
<dbReference type="Pfam" id="PF13385">
    <property type="entry name" value="Laminin_G_3"/>
    <property type="match status" value="1"/>
</dbReference>
<dbReference type="RefSeq" id="WP_331789033.1">
    <property type="nucleotide sequence ID" value="NZ_JAVFKM010000020.1"/>
</dbReference>
<sequence>MPGKVGTALRLNGTTAYAATAGPVVDTTKSFSVSAWVKLGDKDRNYTFLSQAGDRASGFQLYYSKYYDKWVFNRHTKDADDTGIVRAMSKDAAQPGTWTHLAGSYDAAKHALSLYLNGKLQESTAFTTPWRASG</sequence>
<dbReference type="Proteomes" id="UP001348265">
    <property type="component" value="Unassembled WGS sequence"/>
</dbReference>
<dbReference type="PANTHER" id="PTHR46943:SF1">
    <property type="entry name" value="PENTRAXIN-RELATED PROTEIN PTX3"/>
    <property type="match status" value="1"/>
</dbReference>
<evidence type="ECO:0000313" key="2">
    <source>
        <dbReference type="Proteomes" id="UP001348265"/>
    </source>
</evidence>
<gene>
    <name evidence="1" type="ORF">RB636_31310</name>
</gene>
<dbReference type="InterPro" id="IPR013320">
    <property type="entry name" value="ConA-like_dom_sf"/>
</dbReference>
<protein>
    <submittedName>
        <fullName evidence="1">LamG domain-containing protein</fullName>
    </submittedName>
</protein>
<dbReference type="InterPro" id="IPR042837">
    <property type="entry name" value="PTX3"/>
</dbReference>
<keyword evidence="2" id="KW-1185">Reference proteome</keyword>
<organism evidence="1 2">
    <name type="scientific">Streptomyces chrestomyceticus</name>
    <dbReference type="NCBI Taxonomy" id="68185"/>
    <lineage>
        <taxon>Bacteria</taxon>
        <taxon>Bacillati</taxon>
        <taxon>Actinomycetota</taxon>
        <taxon>Actinomycetes</taxon>
        <taxon>Kitasatosporales</taxon>
        <taxon>Streptomycetaceae</taxon>
        <taxon>Streptomyces</taxon>
    </lineage>
</organism>
<accession>A0ABU7X425</accession>
<feature type="non-terminal residue" evidence="1">
    <location>
        <position position="134"/>
    </location>
</feature>